<evidence type="ECO:0000313" key="3">
    <source>
        <dbReference type="Proteomes" id="UP000054937"/>
    </source>
</evidence>
<organism evidence="2 3">
    <name type="scientific">Pseudocohnilembus persalinus</name>
    <name type="common">Ciliate</name>
    <dbReference type="NCBI Taxonomy" id="266149"/>
    <lineage>
        <taxon>Eukaryota</taxon>
        <taxon>Sar</taxon>
        <taxon>Alveolata</taxon>
        <taxon>Ciliophora</taxon>
        <taxon>Intramacronucleata</taxon>
        <taxon>Oligohymenophorea</taxon>
        <taxon>Scuticociliatia</taxon>
        <taxon>Philasterida</taxon>
        <taxon>Pseudocohnilembidae</taxon>
        <taxon>Pseudocohnilembus</taxon>
    </lineage>
</organism>
<sequence>MRQINIIFLAVIFIIFSSTNSIRQFDLKDIPTLDKNIFSQNEDNEIRNIPYDQFIFENSETLQITQQKIVAMLTGLKKDSQYRYIQQFVVYNSEGKQTASKIFKDAEKQTSSTLSLTNIRGEFVHIVNRFFGIYITMYDENLNVTRNVENQLLEGFEDFYGFHNPIISVGKNLMYIAINLEDYEGIYYKRVYVLDLSEKSALKLIQIYTYDDQPDYYLFAHSIQAFKDGSSIMHYYNANNNGYTSLVQIKYDQNGDEVLGYPKEINLPINVYYEYDQGYYYDYEVSQHWYTYLNEDGKTATFLASDQYEQLLIYTFNKDGETICSKINYIYDFDLYSYYYGILGNQGWIYFLEYYYGQGYLGFFNSNECSLNYSSFVITNNYGGLAGSLIDGENKQVLIYLFGNSQATYYYDEQIQNTYQVLLYNIGSYEGEEDFDFLDLEGEDEGENSGFIDLE</sequence>
<protein>
    <submittedName>
        <fullName evidence="2">Uncharacterized protein</fullName>
    </submittedName>
</protein>
<proteinExistence type="predicted"/>
<feature type="chain" id="PRO_5006867503" evidence="1">
    <location>
        <begin position="22"/>
        <end position="455"/>
    </location>
</feature>
<dbReference type="Proteomes" id="UP000054937">
    <property type="component" value="Unassembled WGS sequence"/>
</dbReference>
<dbReference type="EMBL" id="LDAU01000139">
    <property type="protein sequence ID" value="KRX03271.1"/>
    <property type="molecule type" value="Genomic_DNA"/>
</dbReference>
<name>A0A0V0QM91_PSEPJ</name>
<reference evidence="2 3" key="1">
    <citation type="journal article" date="2015" name="Sci. Rep.">
        <title>Genome of the facultative scuticociliatosis pathogen Pseudocohnilembus persalinus provides insight into its virulence through horizontal gene transfer.</title>
        <authorList>
            <person name="Xiong J."/>
            <person name="Wang G."/>
            <person name="Cheng J."/>
            <person name="Tian M."/>
            <person name="Pan X."/>
            <person name="Warren A."/>
            <person name="Jiang C."/>
            <person name="Yuan D."/>
            <person name="Miao W."/>
        </authorList>
    </citation>
    <scope>NUCLEOTIDE SEQUENCE [LARGE SCALE GENOMIC DNA]</scope>
    <source>
        <strain evidence="2">36N120E</strain>
    </source>
</reference>
<evidence type="ECO:0000256" key="1">
    <source>
        <dbReference type="SAM" id="SignalP"/>
    </source>
</evidence>
<dbReference type="InParanoid" id="A0A0V0QM91"/>
<evidence type="ECO:0000313" key="2">
    <source>
        <dbReference type="EMBL" id="KRX03271.1"/>
    </source>
</evidence>
<feature type="signal peptide" evidence="1">
    <location>
        <begin position="1"/>
        <end position="21"/>
    </location>
</feature>
<keyword evidence="3" id="KW-1185">Reference proteome</keyword>
<comment type="caution">
    <text evidence="2">The sequence shown here is derived from an EMBL/GenBank/DDBJ whole genome shotgun (WGS) entry which is preliminary data.</text>
</comment>
<gene>
    <name evidence="2" type="ORF">PPERSA_03386</name>
</gene>
<dbReference type="AlphaFoldDB" id="A0A0V0QM91"/>
<keyword evidence="1" id="KW-0732">Signal</keyword>
<accession>A0A0V0QM91</accession>